<dbReference type="Pfam" id="PF00005">
    <property type="entry name" value="ABC_tran"/>
    <property type="match status" value="1"/>
</dbReference>
<feature type="domain" description="ABC transporter" evidence="4">
    <location>
        <begin position="5"/>
        <end position="236"/>
    </location>
</feature>
<keyword evidence="6" id="KW-1185">Reference proteome</keyword>
<evidence type="ECO:0000256" key="2">
    <source>
        <dbReference type="ARBA" id="ARBA00022741"/>
    </source>
</evidence>
<dbReference type="OrthoDB" id="9802264at2"/>
<evidence type="ECO:0000313" key="6">
    <source>
        <dbReference type="Proteomes" id="UP000199182"/>
    </source>
</evidence>
<dbReference type="CDD" id="cd03293">
    <property type="entry name" value="ABC_NrtD_SsuB_transporters"/>
    <property type="match status" value="1"/>
</dbReference>
<accession>A0A1H0AL90</accession>
<dbReference type="Gene3D" id="3.40.50.300">
    <property type="entry name" value="P-loop containing nucleotide triphosphate hydrolases"/>
    <property type="match status" value="1"/>
</dbReference>
<proteinExistence type="predicted"/>
<dbReference type="EMBL" id="FNID01000016">
    <property type="protein sequence ID" value="SDN34074.1"/>
    <property type="molecule type" value="Genomic_DNA"/>
</dbReference>
<dbReference type="GO" id="GO:0016887">
    <property type="term" value="F:ATP hydrolysis activity"/>
    <property type="evidence" value="ECO:0007669"/>
    <property type="project" value="InterPro"/>
</dbReference>
<dbReference type="SMART" id="SM00382">
    <property type="entry name" value="AAA"/>
    <property type="match status" value="1"/>
</dbReference>
<dbReference type="GO" id="GO:0005524">
    <property type="term" value="F:ATP binding"/>
    <property type="evidence" value="ECO:0007669"/>
    <property type="project" value="UniProtKB-KW"/>
</dbReference>
<dbReference type="PANTHER" id="PTHR42788:SF21">
    <property type="entry name" value="ABC TRANSPORTER ATP-BINDING PROTEIN"/>
    <property type="match status" value="1"/>
</dbReference>
<organism evidence="5 6">
    <name type="scientific">Acetanaerobacterium elongatum</name>
    <dbReference type="NCBI Taxonomy" id="258515"/>
    <lineage>
        <taxon>Bacteria</taxon>
        <taxon>Bacillati</taxon>
        <taxon>Bacillota</taxon>
        <taxon>Clostridia</taxon>
        <taxon>Eubacteriales</taxon>
        <taxon>Oscillospiraceae</taxon>
        <taxon>Acetanaerobacterium</taxon>
    </lineage>
</organism>
<dbReference type="InterPro" id="IPR017871">
    <property type="entry name" value="ABC_transporter-like_CS"/>
</dbReference>
<dbReference type="STRING" id="258515.SAMN05192585_11659"/>
<dbReference type="RefSeq" id="WP_092640153.1">
    <property type="nucleotide sequence ID" value="NZ_FNID01000016.1"/>
</dbReference>
<keyword evidence="1" id="KW-0813">Transport</keyword>
<evidence type="ECO:0000259" key="4">
    <source>
        <dbReference type="PROSITE" id="PS50893"/>
    </source>
</evidence>
<reference evidence="5 6" key="1">
    <citation type="submission" date="2016-10" db="EMBL/GenBank/DDBJ databases">
        <authorList>
            <person name="de Groot N.N."/>
        </authorList>
    </citation>
    <scope>NUCLEOTIDE SEQUENCE [LARGE SCALE GENOMIC DNA]</scope>
    <source>
        <strain evidence="5 6">CGMCC 1.5012</strain>
    </source>
</reference>
<dbReference type="InterPro" id="IPR003439">
    <property type="entry name" value="ABC_transporter-like_ATP-bd"/>
</dbReference>
<dbReference type="AlphaFoldDB" id="A0A1H0AL90"/>
<dbReference type="Proteomes" id="UP000199182">
    <property type="component" value="Unassembled WGS sequence"/>
</dbReference>
<sequence length="255" mass="28919">MESILKVEHVMQKYQALNGEVMALQDISFVAMEGEFICIVGPSGCGKSTLLSVVSGLEKPTKGEVTISGEQVWGVSPQVGYMLQQDNLLEWRSIWKNVLLGLEIQHKLTDENLSYAESLLKNYGLYEFKDKYPSQLSGGMRQRVSLIRTLAVRPKILLLDEAFSALDFQTRLSVTDDVYRILKNEGKTTLMVTHDIPESISMADRILVLSRRPAVVRFVHDITFPNTCATPLSRRNCPEFGRYFNEIWRELDVQA</sequence>
<keyword evidence="2" id="KW-0547">Nucleotide-binding</keyword>
<dbReference type="SUPFAM" id="SSF52540">
    <property type="entry name" value="P-loop containing nucleoside triphosphate hydrolases"/>
    <property type="match status" value="1"/>
</dbReference>
<dbReference type="PROSITE" id="PS00211">
    <property type="entry name" value="ABC_TRANSPORTER_1"/>
    <property type="match status" value="1"/>
</dbReference>
<evidence type="ECO:0000256" key="3">
    <source>
        <dbReference type="ARBA" id="ARBA00022840"/>
    </source>
</evidence>
<dbReference type="PANTHER" id="PTHR42788">
    <property type="entry name" value="TAURINE IMPORT ATP-BINDING PROTEIN-RELATED"/>
    <property type="match status" value="1"/>
</dbReference>
<dbReference type="InterPro" id="IPR003593">
    <property type="entry name" value="AAA+_ATPase"/>
</dbReference>
<dbReference type="InterPro" id="IPR027417">
    <property type="entry name" value="P-loop_NTPase"/>
</dbReference>
<dbReference type="InterPro" id="IPR050166">
    <property type="entry name" value="ABC_transporter_ATP-bind"/>
</dbReference>
<gene>
    <name evidence="5" type="ORF">SAMN05192585_11659</name>
</gene>
<name>A0A1H0AL90_9FIRM</name>
<keyword evidence="3 5" id="KW-0067">ATP-binding</keyword>
<evidence type="ECO:0000256" key="1">
    <source>
        <dbReference type="ARBA" id="ARBA00022448"/>
    </source>
</evidence>
<evidence type="ECO:0000313" key="5">
    <source>
        <dbReference type="EMBL" id="SDN34074.1"/>
    </source>
</evidence>
<protein>
    <submittedName>
        <fullName evidence="5">NitT/TauT family transport system ATP-binding protein</fullName>
    </submittedName>
</protein>
<dbReference type="PROSITE" id="PS50893">
    <property type="entry name" value="ABC_TRANSPORTER_2"/>
    <property type="match status" value="1"/>
</dbReference>